<dbReference type="InterPro" id="IPR001357">
    <property type="entry name" value="BRCT_dom"/>
</dbReference>
<evidence type="ECO:0000256" key="3">
    <source>
        <dbReference type="ARBA" id="ARBA00023242"/>
    </source>
</evidence>
<evidence type="ECO:0000259" key="4">
    <source>
        <dbReference type="PROSITE" id="PS50172"/>
    </source>
</evidence>
<dbReference type="GO" id="GO:0045944">
    <property type="term" value="P:positive regulation of transcription by RNA polymerase II"/>
    <property type="evidence" value="ECO:0007669"/>
    <property type="project" value="TreeGrafter"/>
</dbReference>
<evidence type="ECO:0000313" key="5">
    <source>
        <dbReference type="EMBL" id="RPA71374.1"/>
    </source>
</evidence>
<feature type="non-terminal residue" evidence="5">
    <location>
        <position position="145"/>
    </location>
</feature>
<dbReference type="SUPFAM" id="SSF52113">
    <property type="entry name" value="BRCT domain"/>
    <property type="match status" value="1"/>
</dbReference>
<dbReference type="Proteomes" id="UP000275078">
    <property type="component" value="Unassembled WGS sequence"/>
</dbReference>
<dbReference type="InterPro" id="IPR047252">
    <property type="entry name" value="TP53BP1-like"/>
</dbReference>
<dbReference type="OrthoDB" id="129353at2759"/>
<reference evidence="5 6" key="1">
    <citation type="journal article" date="2018" name="Nat. Ecol. Evol.">
        <title>Pezizomycetes genomes reveal the molecular basis of ectomycorrhizal truffle lifestyle.</title>
        <authorList>
            <person name="Murat C."/>
            <person name="Payen T."/>
            <person name="Noel B."/>
            <person name="Kuo A."/>
            <person name="Morin E."/>
            <person name="Chen J."/>
            <person name="Kohler A."/>
            <person name="Krizsan K."/>
            <person name="Balestrini R."/>
            <person name="Da Silva C."/>
            <person name="Montanini B."/>
            <person name="Hainaut M."/>
            <person name="Levati E."/>
            <person name="Barry K.W."/>
            <person name="Belfiori B."/>
            <person name="Cichocki N."/>
            <person name="Clum A."/>
            <person name="Dockter R.B."/>
            <person name="Fauchery L."/>
            <person name="Guy J."/>
            <person name="Iotti M."/>
            <person name="Le Tacon F."/>
            <person name="Lindquist E.A."/>
            <person name="Lipzen A."/>
            <person name="Malagnac F."/>
            <person name="Mello A."/>
            <person name="Molinier V."/>
            <person name="Miyauchi S."/>
            <person name="Poulain J."/>
            <person name="Riccioni C."/>
            <person name="Rubini A."/>
            <person name="Sitrit Y."/>
            <person name="Splivallo R."/>
            <person name="Traeger S."/>
            <person name="Wang M."/>
            <person name="Zifcakova L."/>
            <person name="Wipf D."/>
            <person name="Zambonelli A."/>
            <person name="Paolocci F."/>
            <person name="Nowrousian M."/>
            <person name="Ottonello S."/>
            <person name="Baldrian P."/>
            <person name="Spatafora J.W."/>
            <person name="Henrissat B."/>
            <person name="Nagy L.G."/>
            <person name="Aury J.M."/>
            <person name="Wincker P."/>
            <person name="Grigoriev I.V."/>
            <person name="Bonfante P."/>
            <person name="Martin F.M."/>
        </authorList>
    </citation>
    <scope>NUCLEOTIDE SEQUENCE [LARGE SCALE GENOMIC DNA]</scope>
    <source>
        <strain evidence="5 6">RN42</strain>
    </source>
</reference>
<evidence type="ECO:0000313" key="6">
    <source>
        <dbReference type="Proteomes" id="UP000275078"/>
    </source>
</evidence>
<dbReference type="AlphaFoldDB" id="A0A3N4HNZ4"/>
<dbReference type="GO" id="GO:0042393">
    <property type="term" value="F:histone binding"/>
    <property type="evidence" value="ECO:0007669"/>
    <property type="project" value="TreeGrafter"/>
</dbReference>
<accession>A0A3N4HNZ4</accession>
<dbReference type="CDD" id="cd17745">
    <property type="entry name" value="BRCT_p53bp1_rpt1"/>
    <property type="match status" value="1"/>
</dbReference>
<dbReference type="EMBL" id="ML119937">
    <property type="protein sequence ID" value="RPA71374.1"/>
    <property type="molecule type" value="Genomic_DNA"/>
</dbReference>
<keyword evidence="3" id="KW-0539">Nucleus</keyword>
<dbReference type="STRING" id="1160509.A0A3N4HNZ4"/>
<evidence type="ECO:0000256" key="1">
    <source>
        <dbReference type="ARBA" id="ARBA00004123"/>
    </source>
</evidence>
<dbReference type="Pfam" id="PF16770">
    <property type="entry name" value="RTT107_BRCT_5"/>
    <property type="match status" value="1"/>
</dbReference>
<evidence type="ECO:0000256" key="2">
    <source>
        <dbReference type="ARBA" id="ARBA00022763"/>
    </source>
</evidence>
<dbReference type="InterPro" id="IPR047249">
    <property type="entry name" value="BRCT_p53bp1-like_rpt1"/>
</dbReference>
<gene>
    <name evidence="5" type="ORF">BJ508DRAFT_193221</name>
</gene>
<dbReference type="PANTHER" id="PTHR15321:SF3">
    <property type="entry name" value="TP53-BINDING PROTEIN 1"/>
    <property type="match status" value="1"/>
</dbReference>
<feature type="domain" description="BRCT" evidence="4">
    <location>
        <begin position="1"/>
        <end position="100"/>
    </location>
</feature>
<dbReference type="Gene3D" id="3.40.50.10190">
    <property type="entry name" value="BRCT domain"/>
    <property type="match status" value="1"/>
</dbReference>
<dbReference type="InterPro" id="IPR036420">
    <property type="entry name" value="BRCT_dom_sf"/>
</dbReference>
<dbReference type="GO" id="GO:0005634">
    <property type="term" value="C:nucleus"/>
    <property type="evidence" value="ECO:0007669"/>
    <property type="project" value="UniProtKB-SubCell"/>
</dbReference>
<keyword evidence="2" id="KW-0227">DNA damage</keyword>
<name>A0A3N4HNZ4_ASCIM</name>
<dbReference type="PANTHER" id="PTHR15321">
    <property type="entry name" value="TUMOR SUPPRESSOR P53-BINDING PROTEIN 1"/>
    <property type="match status" value="1"/>
</dbReference>
<feature type="non-terminal residue" evidence="5">
    <location>
        <position position="1"/>
    </location>
</feature>
<protein>
    <submittedName>
        <fullName evidence="5">BRCT domain-containing protein</fullName>
    </submittedName>
</protein>
<keyword evidence="6" id="KW-1185">Reference proteome</keyword>
<organism evidence="5 6">
    <name type="scientific">Ascobolus immersus RN42</name>
    <dbReference type="NCBI Taxonomy" id="1160509"/>
    <lineage>
        <taxon>Eukaryota</taxon>
        <taxon>Fungi</taxon>
        <taxon>Dikarya</taxon>
        <taxon>Ascomycota</taxon>
        <taxon>Pezizomycotina</taxon>
        <taxon>Pezizomycetes</taxon>
        <taxon>Pezizales</taxon>
        <taxon>Ascobolaceae</taxon>
        <taxon>Ascobolus</taxon>
    </lineage>
</organism>
<sequence>KGALTKSILDNGGAVIDSSLETLFTLPPLTPGTTISNPTLHLSPDEKEAANKQVVVVADKYCRREKFLQALALGLPVVHVRWVQDCAAHHKLLSWAAYQLPSGESAFLDGTVISRAHQPGLEGSLETMVERRPRLLSGKRMVFVV</sequence>
<comment type="subcellular location">
    <subcellularLocation>
        <location evidence="1">Nucleus</location>
    </subcellularLocation>
</comment>
<proteinExistence type="predicted"/>
<dbReference type="GO" id="GO:0000077">
    <property type="term" value="P:DNA damage checkpoint signaling"/>
    <property type="evidence" value="ECO:0007669"/>
    <property type="project" value="TreeGrafter"/>
</dbReference>
<dbReference type="PROSITE" id="PS50172">
    <property type="entry name" value="BRCT"/>
    <property type="match status" value="1"/>
</dbReference>